<organism evidence="8 9">
    <name type="scientific">Venturia inaequalis</name>
    <name type="common">Apple scab fungus</name>
    <dbReference type="NCBI Taxonomy" id="5025"/>
    <lineage>
        <taxon>Eukaryota</taxon>
        <taxon>Fungi</taxon>
        <taxon>Dikarya</taxon>
        <taxon>Ascomycota</taxon>
        <taxon>Pezizomycotina</taxon>
        <taxon>Dothideomycetes</taxon>
        <taxon>Pleosporomycetidae</taxon>
        <taxon>Venturiales</taxon>
        <taxon>Venturiaceae</taxon>
        <taxon>Venturia</taxon>
    </lineage>
</organism>
<sequence>MGLLANPTIPDEDCTLATCSLLQAHYQYLPSLAGNALYVAIFSILLLSQIFLGFKSKAWGFMIGMVAGIILEIVGYVGRIQMHSNPFIDKGFLSSLVTLTIAPAFLSASIYLCLARIVVTYGETISRIKPRTYTILFMSCDFVSLLLQAAGGAIAASSDTVKSLGIATIAVFIRSVFRVAELSDGFHGKLSNQEVTFMILEGAMIIIAVSAVTIMHPYFAFGGAWSEAAWSLRGKKGVEASFGGKGSRESVESVEMK</sequence>
<keyword evidence="3 6" id="KW-1133">Transmembrane helix</keyword>
<feature type="transmembrane region" description="Helical" evidence="6">
    <location>
        <begin position="36"/>
        <end position="54"/>
    </location>
</feature>
<dbReference type="GO" id="GO:0000324">
    <property type="term" value="C:fungal-type vacuole"/>
    <property type="evidence" value="ECO:0007669"/>
    <property type="project" value="TreeGrafter"/>
</dbReference>
<evidence type="ECO:0000256" key="1">
    <source>
        <dbReference type="ARBA" id="ARBA00004141"/>
    </source>
</evidence>
<evidence type="ECO:0000313" key="8">
    <source>
        <dbReference type="EMBL" id="KAE9992001.1"/>
    </source>
</evidence>
<feature type="transmembrane region" description="Helical" evidence="6">
    <location>
        <begin position="135"/>
        <end position="155"/>
    </location>
</feature>
<evidence type="ECO:0000313" key="9">
    <source>
        <dbReference type="Proteomes" id="UP000490939"/>
    </source>
</evidence>
<proteinExistence type="predicted"/>
<dbReference type="EMBL" id="WNWQ01000448">
    <property type="protein sequence ID" value="KAE9967765.1"/>
    <property type="molecule type" value="Genomic_DNA"/>
</dbReference>
<feature type="compositionally biased region" description="Basic and acidic residues" evidence="5">
    <location>
        <begin position="246"/>
        <end position="257"/>
    </location>
</feature>
<name>A0A8H3VQ84_VENIN</name>
<dbReference type="PANTHER" id="PTHR31465:SF9">
    <property type="entry name" value="SPHINGOID LONG-CHAIN BASE TRANSPORTER RSB1"/>
    <property type="match status" value="1"/>
</dbReference>
<keyword evidence="4 6" id="KW-0472">Membrane</keyword>
<dbReference type="Proteomes" id="UP000433883">
    <property type="component" value="Unassembled WGS sequence"/>
</dbReference>
<dbReference type="EMBL" id="WNWR01000074">
    <property type="protein sequence ID" value="KAE9992001.1"/>
    <property type="molecule type" value="Genomic_DNA"/>
</dbReference>
<gene>
    <name evidence="7" type="ORF">BLS_006180</name>
    <name evidence="8" type="ORF">EG327_010391</name>
</gene>
<feature type="transmembrane region" description="Helical" evidence="6">
    <location>
        <begin position="61"/>
        <end position="80"/>
    </location>
</feature>
<evidence type="ECO:0000256" key="6">
    <source>
        <dbReference type="SAM" id="Phobius"/>
    </source>
</evidence>
<comment type="caution">
    <text evidence="8">The sequence shown here is derived from an EMBL/GenBank/DDBJ whole genome shotgun (WGS) entry which is preliminary data.</text>
</comment>
<comment type="subcellular location">
    <subcellularLocation>
        <location evidence="1">Membrane</location>
        <topology evidence="1">Multi-pass membrane protein</topology>
    </subcellularLocation>
</comment>
<evidence type="ECO:0000256" key="3">
    <source>
        <dbReference type="ARBA" id="ARBA00022989"/>
    </source>
</evidence>
<dbReference type="GO" id="GO:0005886">
    <property type="term" value="C:plasma membrane"/>
    <property type="evidence" value="ECO:0007669"/>
    <property type="project" value="TreeGrafter"/>
</dbReference>
<feature type="region of interest" description="Disordered" evidence="5">
    <location>
        <begin position="238"/>
        <end position="257"/>
    </location>
</feature>
<feature type="transmembrane region" description="Helical" evidence="6">
    <location>
        <begin position="92"/>
        <end position="114"/>
    </location>
</feature>
<feature type="transmembrane region" description="Helical" evidence="6">
    <location>
        <begin position="198"/>
        <end position="219"/>
    </location>
</feature>
<dbReference type="PANTHER" id="PTHR31465">
    <property type="entry name" value="PROTEIN RTA1-RELATED"/>
    <property type="match status" value="1"/>
</dbReference>
<keyword evidence="9" id="KW-1185">Reference proteome</keyword>
<reference evidence="8 9" key="1">
    <citation type="submission" date="2019-07" db="EMBL/GenBank/DDBJ databases">
        <title>Venturia inaequalis Genome Resource.</title>
        <authorList>
            <person name="Lichtner F.J."/>
        </authorList>
    </citation>
    <scope>NUCLEOTIDE SEQUENCE [LARGE SCALE GENOMIC DNA]</scope>
    <source>
        <strain evidence="7">Bline_iso_100314</strain>
        <strain evidence="8 9">DMI_063113</strain>
    </source>
</reference>
<dbReference type="Proteomes" id="UP000490939">
    <property type="component" value="Unassembled WGS sequence"/>
</dbReference>
<evidence type="ECO:0000256" key="2">
    <source>
        <dbReference type="ARBA" id="ARBA00022692"/>
    </source>
</evidence>
<protein>
    <submittedName>
        <fullName evidence="8">Uncharacterized protein</fullName>
    </submittedName>
</protein>
<evidence type="ECO:0000313" key="7">
    <source>
        <dbReference type="EMBL" id="KAE9967765.1"/>
    </source>
</evidence>
<evidence type="ECO:0000256" key="4">
    <source>
        <dbReference type="ARBA" id="ARBA00023136"/>
    </source>
</evidence>
<dbReference type="Pfam" id="PF04479">
    <property type="entry name" value="RTA1"/>
    <property type="match status" value="2"/>
</dbReference>
<accession>A0A8H3VQ84</accession>
<dbReference type="AlphaFoldDB" id="A0A8H3VQ84"/>
<keyword evidence="2 6" id="KW-0812">Transmembrane</keyword>
<dbReference type="InterPro" id="IPR007568">
    <property type="entry name" value="RTA1"/>
</dbReference>
<evidence type="ECO:0000256" key="5">
    <source>
        <dbReference type="SAM" id="MobiDB-lite"/>
    </source>
</evidence>